<proteinExistence type="predicted"/>
<feature type="domain" description="RING-type" evidence="11">
    <location>
        <begin position="1015"/>
        <end position="1241"/>
    </location>
</feature>
<feature type="compositionally biased region" description="Pro residues" evidence="9">
    <location>
        <begin position="63"/>
        <end position="77"/>
    </location>
</feature>
<feature type="domain" description="RING-type" evidence="11">
    <location>
        <begin position="1434"/>
        <end position="1661"/>
    </location>
</feature>
<dbReference type="SMART" id="SM00184">
    <property type="entry name" value="RING"/>
    <property type="match status" value="2"/>
</dbReference>
<keyword evidence="6" id="KW-0833">Ubl conjugation pathway</keyword>
<feature type="region of interest" description="Disordered" evidence="9">
    <location>
        <begin position="317"/>
        <end position="356"/>
    </location>
</feature>
<dbReference type="InterPro" id="IPR013083">
    <property type="entry name" value="Znf_RING/FYVE/PHD"/>
</dbReference>
<dbReference type="GO" id="GO:0043130">
    <property type="term" value="F:ubiquitin binding"/>
    <property type="evidence" value="ECO:0007669"/>
    <property type="project" value="TreeGrafter"/>
</dbReference>
<keyword evidence="3" id="KW-0479">Metal-binding</keyword>
<evidence type="ECO:0000256" key="9">
    <source>
        <dbReference type="SAM" id="MobiDB-lite"/>
    </source>
</evidence>
<dbReference type="Gene3D" id="3.10.20.90">
    <property type="entry name" value="Phosphatidylinositol 3-kinase Catalytic Subunit, Chain A, domain 1"/>
    <property type="match status" value="1"/>
</dbReference>
<evidence type="ECO:0000256" key="5">
    <source>
        <dbReference type="ARBA" id="ARBA00022771"/>
    </source>
</evidence>
<dbReference type="PANTHER" id="PTHR22770:SF13">
    <property type="entry name" value="RING-TYPE DOMAIN-CONTAINING PROTEIN"/>
    <property type="match status" value="1"/>
</dbReference>
<feature type="domain" description="RING-type" evidence="10">
    <location>
        <begin position="1438"/>
        <end position="1480"/>
    </location>
</feature>
<feature type="region of interest" description="Disordered" evidence="9">
    <location>
        <begin position="112"/>
        <end position="211"/>
    </location>
</feature>
<feature type="domain" description="RING-type" evidence="10">
    <location>
        <begin position="1019"/>
        <end position="1061"/>
    </location>
</feature>
<dbReference type="CDD" id="cd20345">
    <property type="entry name" value="BRcat_RBR_HOIL1"/>
    <property type="match status" value="1"/>
</dbReference>
<dbReference type="CDD" id="cd20358">
    <property type="entry name" value="Rcat_RBR_HOIL1"/>
    <property type="match status" value="2"/>
</dbReference>
<gene>
    <name evidence="12" type="ORF">PLXY2_LOCUS1912</name>
</gene>
<dbReference type="InterPro" id="IPR044066">
    <property type="entry name" value="TRIAD_supradom"/>
</dbReference>
<dbReference type="Gene3D" id="1.20.120.1750">
    <property type="match status" value="2"/>
</dbReference>
<feature type="region of interest" description="Disordered" evidence="9">
    <location>
        <begin position="780"/>
        <end position="803"/>
    </location>
</feature>
<evidence type="ECO:0000256" key="1">
    <source>
        <dbReference type="ARBA" id="ARBA00004906"/>
    </source>
</evidence>
<evidence type="ECO:0000313" key="13">
    <source>
        <dbReference type="Proteomes" id="UP000653454"/>
    </source>
</evidence>
<evidence type="ECO:0000259" key="10">
    <source>
        <dbReference type="PROSITE" id="PS50089"/>
    </source>
</evidence>
<feature type="region of interest" description="Disordered" evidence="9">
    <location>
        <begin position="961"/>
        <end position="991"/>
    </location>
</feature>
<keyword evidence="4" id="KW-0677">Repeat</keyword>
<dbReference type="Proteomes" id="UP000653454">
    <property type="component" value="Unassembled WGS sequence"/>
</dbReference>
<dbReference type="InterPro" id="IPR051628">
    <property type="entry name" value="LUBAC_E3_Ligases"/>
</dbReference>
<dbReference type="GO" id="GO:0008270">
    <property type="term" value="F:zinc ion binding"/>
    <property type="evidence" value="ECO:0007669"/>
    <property type="project" value="UniProtKB-KW"/>
</dbReference>
<accession>A0A8S4DDZ0</accession>
<dbReference type="GO" id="GO:0071797">
    <property type="term" value="C:LUBAC complex"/>
    <property type="evidence" value="ECO:0007669"/>
    <property type="project" value="TreeGrafter"/>
</dbReference>
<feature type="compositionally biased region" description="Pro residues" evidence="9">
    <location>
        <begin position="1403"/>
        <end position="1414"/>
    </location>
</feature>
<dbReference type="GO" id="GO:0043161">
    <property type="term" value="P:proteasome-mediated ubiquitin-dependent protein catabolic process"/>
    <property type="evidence" value="ECO:0007669"/>
    <property type="project" value="TreeGrafter"/>
</dbReference>
<feature type="region of interest" description="Disordered" evidence="9">
    <location>
        <begin position="55"/>
        <end position="80"/>
    </location>
</feature>
<feature type="region of interest" description="Disordered" evidence="9">
    <location>
        <begin position="1382"/>
        <end position="1414"/>
    </location>
</feature>
<evidence type="ECO:0000256" key="6">
    <source>
        <dbReference type="ARBA" id="ARBA00022786"/>
    </source>
</evidence>
<evidence type="ECO:0000256" key="7">
    <source>
        <dbReference type="ARBA" id="ARBA00022833"/>
    </source>
</evidence>
<comment type="pathway">
    <text evidence="1">Protein modification; protein ubiquitination.</text>
</comment>
<keyword evidence="2" id="KW-0808">Transferase</keyword>
<evidence type="ECO:0000256" key="8">
    <source>
        <dbReference type="PROSITE-ProRule" id="PRU00175"/>
    </source>
</evidence>
<feature type="compositionally biased region" description="Basic and acidic residues" evidence="9">
    <location>
        <begin position="466"/>
        <end position="477"/>
    </location>
</feature>
<evidence type="ECO:0000256" key="3">
    <source>
        <dbReference type="ARBA" id="ARBA00022723"/>
    </source>
</evidence>
<dbReference type="PROSITE" id="PS50089">
    <property type="entry name" value="ZF_RING_2"/>
    <property type="match status" value="2"/>
</dbReference>
<organism evidence="12 13">
    <name type="scientific">Plutella xylostella</name>
    <name type="common">Diamondback moth</name>
    <name type="synonym">Plutella maculipennis</name>
    <dbReference type="NCBI Taxonomy" id="51655"/>
    <lineage>
        <taxon>Eukaryota</taxon>
        <taxon>Metazoa</taxon>
        <taxon>Ecdysozoa</taxon>
        <taxon>Arthropoda</taxon>
        <taxon>Hexapoda</taxon>
        <taxon>Insecta</taxon>
        <taxon>Pterygota</taxon>
        <taxon>Neoptera</taxon>
        <taxon>Endopterygota</taxon>
        <taxon>Lepidoptera</taxon>
        <taxon>Glossata</taxon>
        <taxon>Ditrysia</taxon>
        <taxon>Yponomeutoidea</taxon>
        <taxon>Plutellidae</taxon>
        <taxon>Plutella</taxon>
    </lineage>
</organism>
<dbReference type="PANTHER" id="PTHR22770">
    <property type="entry name" value="UBIQUITIN CONJUGATING ENZYME 7 INTERACTING PROTEIN-RELATED"/>
    <property type="match status" value="1"/>
</dbReference>
<comment type="caution">
    <text evidence="12">The sequence shown here is derived from an EMBL/GenBank/DDBJ whole genome shotgun (WGS) entry which is preliminary data.</text>
</comment>
<evidence type="ECO:0000259" key="11">
    <source>
        <dbReference type="PROSITE" id="PS51873"/>
    </source>
</evidence>
<dbReference type="InterPro" id="IPR047557">
    <property type="entry name" value="Rcat_RBR_HOIL1"/>
</dbReference>
<dbReference type="InterPro" id="IPR001841">
    <property type="entry name" value="Znf_RING"/>
</dbReference>
<dbReference type="InterPro" id="IPR017907">
    <property type="entry name" value="Znf_RING_CS"/>
</dbReference>
<feature type="compositionally biased region" description="Low complexity" evidence="9">
    <location>
        <begin position="1389"/>
        <end position="1402"/>
    </location>
</feature>
<dbReference type="PROSITE" id="PS51873">
    <property type="entry name" value="TRIAD"/>
    <property type="match status" value="2"/>
</dbReference>
<dbReference type="FunFam" id="3.30.40.10:FF:000137">
    <property type="entry name" value="RanBP-type and C3HC4-type zinc finger-containing protein 1"/>
    <property type="match status" value="2"/>
</dbReference>
<feature type="compositionally biased region" description="Polar residues" evidence="9">
    <location>
        <begin position="339"/>
        <end position="356"/>
    </location>
</feature>
<feature type="region of interest" description="Disordered" evidence="9">
    <location>
        <begin position="466"/>
        <end position="501"/>
    </location>
</feature>
<evidence type="ECO:0000313" key="12">
    <source>
        <dbReference type="EMBL" id="CAG9098480.1"/>
    </source>
</evidence>
<name>A0A8S4DDZ0_PLUXY</name>
<feature type="region of interest" description="Disordered" evidence="9">
    <location>
        <begin position="1"/>
        <end position="21"/>
    </location>
</feature>
<keyword evidence="5 8" id="KW-0863">Zinc-finger</keyword>
<feature type="compositionally biased region" description="Low complexity" evidence="9">
    <location>
        <begin position="961"/>
        <end position="988"/>
    </location>
</feature>
<dbReference type="SUPFAM" id="SSF57850">
    <property type="entry name" value="RING/U-box"/>
    <property type="match status" value="6"/>
</dbReference>
<dbReference type="GO" id="GO:0097039">
    <property type="term" value="P:protein linear polyubiquitination"/>
    <property type="evidence" value="ECO:0007669"/>
    <property type="project" value="TreeGrafter"/>
</dbReference>
<evidence type="ECO:0000256" key="2">
    <source>
        <dbReference type="ARBA" id="ARBA00022679"/>
    </source>
</evidence>
<dbReference type="PROSITE" id="PS00518">
    <property type="entry name" value="ZF_RING_1"/>
    <property type="match status" value="2"/>
</dbReference>
<reference evidence="12" key="1">
    <citation type="submission" date="2020-11" db="EMBL/GenBank/DDBJ databases">
        <authorList>
            <person name="Whiteford S."/>
        </authorList>
    </citation>
    <scope>NUCLEOTIDE SEQUENCE</scope>
</reference>
<evidence type="ECO:0000256" key="4">
    <source>
        <dbReference type="ARBA" id="ARBA00022737"/>
    </source>
</evidence>
<dbReference type="InterPro" id="IPR047558">
    <property type="entry name" value="BRcat_RBR_HOIL1"/>
</dbReference>
<dbReference type="Gene3D" id="3.30.40.10">
    <property type="entry name" value="Zinc/RING finger domain, C3HC4 (zinc finger)"/>
    <property type="match status" value="2"/>
</dbReference>
<dbReference type="EMBL" id="CAJHNJ030000005">
    <property type="protein sequence ID" value="CAG9098480.1"/>
    <property type="molecule type" value="Genomic_DNA"/>
</dbReference>
<feature type="compositionally biased region" description="Basic and acidic residues" evidence="9">
    <location>
        <begin position="786"/>
        <end position="798"/>
    </location>
</feature>
<feature type="region of interest" description="Disordered" evidence="9">
    <location>
        <begin position="1344"/>
        <end position="1370"/>
    </location>
</feature>
<protein>
    <submittedName>
        <fullName evidence="12">(diamondback moth) hypothetical protein</fullName>
    </submittedName>
</protein>
<feature type="compositionally biased region" description="Basic and acidic residues" evidence="9">
    <location>
        <begin position="172"/>
        <end position="186"/>
    </location>
</feature>
<keyword evidence="13" id="KW-1185">Reference proteome</keyword>
<keyword evidence="7" id="KW-0862">Zinc</keyword>
<dbReference type="GO" id="GO:0004842">
    <property type="term" value="F:ubiquitin-protein transferase activity"/>
    <property type="evidence" value="ECO:0007669"/>
    <property type="project" value="TreeGrafter"/>
</dbReference>
<sequence>MRGECEGRAGAGEGRAGDGEGRAGWAALVGWLRRAASSDSVSSGASDRTAASFAYLPGGAWPAPAPAPRAPPSPPPDAYRRRVQDLRRGYERHLTLHRKYLLPLGEARYAGTVPARGAGRGGRGDTLRRAHVPGKRPAPPPPGRAAKRPAPQPPAPRAAPTESATLPAPRNQQREKTMNSSDRDTPANKPSIFGEQNNNKTSHVKQERPKSEVITKIRQDKSFLRQIFESKSKRNSSLDVPPVKLLPNISELDKQAAELLKSYKLKACENNSGSARSGGDGAMAHKNSGETWFCTRCLKKYDATMVTCLECLAGAGLPSPRGPRGPHASSPAVKHEDTQTSSVNQPSRNGTSNNNTMEDKELLKEMLKEMKHSLPKRSNTVINGLCKKKANQYEDIYISKEAPTLPIGSTVDPIYKSQPSSSKQTVNNLPENKVNSVRNSPVIKENLRPNESVVITQTTVIVDNSNKENEKRFEAARKNTATPEKASLETEKPTTGTNSGKLSESLTISMLLNPVYVPKQSVTNDNKISNFSVKQSFLNQPAPSSATKTPASTAPSTSFTKIEATPVIIPTTSEIKSTEAISKMPTMIQGESGSKKADAIPCSNVITNLGTRKVNTNNNQTRETAVTVKIIKATENKPSSPKVEVKNKENLIKSDTKPLNDDVKTNPVTVISPSVIIKPVSQAAMPSTSSTVAMSSNVETGKGKAHVRLSGELSKRRDLIAQLETSIASGDERAAAEAASRLAQLRLSCSVLSFSSQIINDAAPNIAETTKTSKVTIKPIDNSTSNEKRDKIPPKKIDSSTQSEGTKCIKVVSAPKREIVVAVKNTTESSGVESKPNGCDKINVAPKECVKTEVAKAPATPSTSKEQNEDSEDSVIISVWVEDKWCARGPVRLQVRRGASLGSLRRAAETRLGLPAALQRWVVGRALAARDTDTLEQLAGETLDLPFYLCLVEPETESKEASVSTSAPVAVPSSDIQSPSTSSQQSPAAAPPPAGASVYAALVLAEQQALTPSPCAFECGVCVERVEGAAGVLLHECGHAFCRACLAAVAEHCAEAAAPCPEPGCAGALTAREERALLSAEQWERRLARSLAAAESSAPHSFHCRTRDCAGWALCEPPVARFHCPVCQRVNCLPCQAVHEGETCSEHRARLQRAAAAAAGAADAGTRALLADLTARGEALACPQCGAVITKKWGCDWVRCAACKTEICWVTRGRRWGPGGKGDTSAGCRCGVDGRRCHPSCGNLKEAHVLSGLLSLKPGSRRRGEKAYVLSGLLSLKPGSRRVPICMEQASTLADLRRAAEARLGLPAPLQRWVVDRALCAHDTDTIIQIAGDNIDKPFYLSLDEPESRNKEPSVGRPTEPTQPALKARPEAPVNLEPQVIQLPPASPQQPSTSAPASLPSPSSAPPPASPPPPTSVYAALVLAEQQALTPSPCAFECGVCVERVEGAAGVLLHECGHAFCRACLAAVAEHCAEAAAPCPEPGCAGALTAREERALLSAEQWERRLARSLAAAESSAPHSFHCRTRDCAGWALCEPPVARFHCPVCQRVNCLPCQAIHEGVSCEDYQLQSRLAQAAGTDTADEQRTRKMLVDLIAKRKAMLCPQCNVVITKISGCDGIVCTACKTEICWVTRGRRWGPRGHGDISGGCRCRVGGKRCHPSCRNCH</sequence>